<geneLocation type="plasmid" evidence="3">
    <name>p4028</name>
</geneLocation>
<proteinExistence type="predicted"/>
<dbReference type="AlphaFoldDB" id="Q57192"/>
<sequence>MLQVPFYMNYKLVFTIVFIALIIVFLASFLQHRQHSIKALRKKTIKQYNLPKAKKIQELPILDPLHWLFVGTSGTGKTTAILSLIKQRAKAGSTVLYIDGKGDQGTRKDIQRIAQEYGRNFIPVDINDPIQSYEWDPLKLVNNADELADLIHEIHGPFESEYYETMAIKYWKLLSNFLIRINGKRNLETIVKLSQFNNLKSLVRQYEKKYPKNNIDDIETQVQLLDAEYMDGAKTIKEEGYKATQAIDNLAVDSSIRNMIYGNSKHAISFAQSNLQGSVFYLGLNPNVYPYLTQSAGALGIHEASILKNNEQGVFIVLDELQTFGSNNPDRVSQLFEQARSRNQTIAVATQTPSQLAPLGDRLLSSIKANTYTYVLFNMSDPSDTEEMAKIIGTKKR</sequence>
<dbReference type="PIR" id="S42039">
    <property type="entry name" value="S42039"/>
</dbReference>
<dbReference type="InterPro" id="IPR032689">
    <property type="entry name" value="TraG-D_C"/>
</dbReference>
<feature type="domain" description="AAA+ ATPase" evidence="2">
    <location>
        <begin position="63"/>
        <end position="373"/>
    </location>
</feature>
<keyword evidence="3" id="KW-0614">Plasmid</keyword>
<dbReference type="SMART" id="SM00382">
    <property type="entry name" value="AAA"/>
    <property type="match status" value="1"/>
</dbReference>
<dbReference type="PANTHER" id="PTHR30121">
    <property type="entry name" value="UNCHARACTERIZED PROTEIN YJGR-RELATED"/>
    <property type="match status" value="1"/>
</dbReference>
<keyword evidence="1" id="KW-0812">Transmembrane</keyword>
<dbReference type="EMBL" id="Z29976">
    <property type="protein sequence ID" value="CAA82863.1"/>
    <property type="molecule type" value="Genomic_DNA"/>
</dbReference>
<evidence type="ECO:0000256" key="1">
    <source>
        <dbReference type="SAM" id="Phobius"/>
    </source>
</evidence>
<keyword evidence="1" id="KW-1133">Transmembrane helix</keyword>
<keyword evidence="1" id="KW-0472">Membrane</keyword>
<dbReference type="InterPro" id="IPR051162">
    <property type="entry name" value="T4SS_component"/>
</dbReference>
<evidence type="ECO:0000313" key="3">
    <source>
        <dbReference type="EMBL" id="CAA82863.1"/>
    </source>
</evidence>
<reference evidence="3" key="1">
    <citation type="journal article" date="1996" name="Plasmid">
        <title>Nucleotide sequence of plasmid p4028, a cryptic plasmid from Leuconostoc oenos.</title>
        <authorList>
            <person name="Zuniga M."/>
            <person name="Pardo I."/>
            <person name="Ferrer S."/>
        </authorList>
    </citation>
    <scope>NUCLEOTIDE SEQUENCE</scope>
    <source>
        <strain evidence="3">CECT 4028</strain>
        <plasmid evidence="3">p4028</plasmid>
    </source>
</reference>
<name>Q57192_OENOE</name>
<dbReference type="Pfam" id="PF12696">
    <property type="entry name" value="TraG-D_C"/>
    <property type="match status" value="1"/>
</dbReference>
<dbReference type="Gene3D" id="3.40.50.300">
    <property type="entry name" value="P-loop containing nucleotide triphosphate hydrolases"/>
    <property type="match status" value="2"/>
</dbReference>
<dbReference type="InterPro" id="IPR003593">
    <property type="entry name" value="AAA+_ATPase"/>
</dbReference>
<dbReference type="EMBL" id="L28806">
    <property type="protein sequence ID" value="AAB50430.1"/>
    <property type="molecule type" value="Genomic_DNA"/>
</dbReference>
<dbReference type="PANTHER" id="PTHR30121:SF6">
    <property type="entry name" value="SLR6007 PROTEIN"/>
    <property type="match status" value="1"/>
</dbReference>
<protein>
    <submittedName>
        <fullName evidence="3">L.oenos plasmid p4028 ORF1, ORF2, ORF3, ORF4, ORF5 genes</fullName>
    </submittedName>
</protein>
<evidence type="ECO:0000259" key="2">
    <source>
        <dbReference type="SMART" id="SM00382"/>
    </source>
</evidence>
<organism evidence="3">
    <name type="scientific">Oenococcus oeni</name>
    <name type="common">Leuconostoc oenos</name>
    <dbReference type="NCBI Taxonomy" id="1247"/>
    <lineage>
        <taxon>Bacteria</taxon>
        <taxon>Bacillati</taxon>
        <taxon>Bacillota</taxon>
        <taxon>Bacilli</taxon>
        <taxon>Lactobacillales</taxon>
        <taxon>Lactobacillaceae</taxon>
        <taxon>Oenococcus</taxon>
    </lineage>
</organism>
<accession>Q57192</accession>
<dbReference type="SUPFAM" id="SSF52540">
    <property type="entry name" value="P-loop containing nucleoside triphosphate hydrolases"/>
    <property type="match status" value="1"/>
</dbReference>
<feature type="transmembrane region" description="Helical" evidence="1">
    <location>
        <begin position="12"/>
        <end position="30"/>
    </location>
</feature>
<dbReference type="InterPro" id="IPR027417">
    <property type="entry name" value="P-loop_NTPase"/>
</dbReference>